<comment type="caution">
    <text evidence="3">The sequence shown here is derived from an EMBL/GenBank/DDBJ whole genome shotgun (WGS) entry which is preliminary data.</text>
</comment>
<evidence type="ECO:0000256" key="1">
    <source>
        <dbReference type="SAM" id="MobiDB-lite"/>
    </source>
</evidence>
<reference evidence="4" key="1">
    <citation type="submission" date="2024-07" db="EMBL/GenBank/DDBJ databases">
        <title>Two chromosome-level genome assemblies of Korean endemic species Abeliophyllum distichum and Forsythia ovata (Oleaceae).</title>
        <authorList>
            <person name="Jang H."/>
        </authorList>
    </citation>
    <scope>NUCLEOTIDE SEQUENCE [LARGE SCALE GENOMIC DNA]</scope>
</reference>
<feature type="region of interest" description="Disordered" evidence="1">
    <location>
        <begin position="121"/>
        <end position="143"/>
    </location>
</feature>
<organism evidence="3 4">
    <name type="scientific">Forsythia ovata</name>
    <dbReference type="NCBI Taxonomy" id="205694"/>
    <lineage>
        <taxon>Eukaryota</taxon>
        <taxon>Viridiplantae</taxon>
        <taxon>Streptophyta</taxon>
        <taxon>Embryophyta</taxon>
        <taxon>Tracheophyta</taxon>
        <taxon>Spermatophyta</taxon>
        <taxon>Magnoliopsida</taxon>
        <taxon>eudicotyledons</taxon>
        <taxon>Gunneridae</taxon>
        <taxon>Pentapetalae</taxon>
        <taxon>asterids</taxon>
        <taxon>lamiids</taxon>
        <taxon>Lamiales</taxon>
        <taxon>Oleaceae</taxon>
        <taxon>Forsythieae</taxon>
        <taxon>Forsythia</taxon>
    </lineage>
</organism>
<keyword evidence="2" id="KW-1133">Transmembrane helix</keyword>
<protein>
    <submittedName>
        <fullName evidence="3">Membrane protein of ER body-like protein</fullName>
    </submittedName>
</protein>
<sequence length="491" mass="52737">MEAGSSLRSDEGNSDVALVPSSDLDYQNGNTSLMQKGSSQAHVSEGSLSTNWTSESLEGRDKIPTSSRQEPAIGKGTIGAEDKSDHPTTKNKDSTVGLLEVDTDNQLKKSNFTIDVQSNHESGVSVTVPPNNAQVTTGESTEDATSVYRQGGLKLLISSNEESVTSKESDHCQIPEHTIQKIKAGGVHPAEVTQHIITKTKLKVHTIKDASFVQGIPVNIFEDFNQVAAQNGSGKDTIINVDKGPVETTASQRAQDLLHAETEIALNLPTQTRVAEHGAIELRKAYEIEVIKSVVYGGLAESITSPSVVSAAAGGDATTLNILALGMANVIGGLSVIGYNLWQIKSDCTEPVPNQVTKQGDHYRELLGRRQNFVLHATVVILSYLIFGLVPPVVYGFSFRKNYDKELKLVVVAVASLLCIAVLAIGKVYIRRPPKSYLKTVVKFVVLGFMVSGVSYAAGGLIKRLLERLGLFESSSVANLLLPEVMTTKLE</sequence>
<keyword evidence="2" id="KW-0472">Membrane</keyword>
<dbReference type="EMBL" id="JBFOLJ010000001">
    <property type="protein sequence ID" value="KAL2556421.1"/>
    <property type="molecule type" value="Genomic_DNA"/>
</dbReference>
<keyword evidence="4" id="KW-1185">Reference proteome</keyword>
<accession>A0ABD1X360</accession>
<feature type="compositionally biased region" description="Polar residues" evidence="1">
    <location>
        <begin position="24"/>
        <end position="56"/>
    </location>
</feature>
<gene>
    <name evidence="3" type="ORF">Fot_01160</name>
</gene>
<feature type="region of interest" description="Disordered" evidence="1">
    <location>
        <begin position="1"/>
        <end position="102"/>
    </location>
</feature>
<dbReference type="Proteomes" id="UP001604277">
    <property type="component" value="Unassembled WGS sequence"/>
</dbReference>
<dbReference type="AlphaFoldDB" id="A0ABD1X360"/>
<dbReference type="InterPro" id="IPR052843">
    <property type="entry name" value="ER_body_metal_sequester"/>
</dbReference>
<evidence type="ECO:0000313" key="3">
    <source>
        <dbReference type="EMBL" id="KAL2556421.1"/>
    </source>
</evidence>
<feature type="transmembrane region" description="Helical" evidence="2">
    <location>
        <begin position="409"/>
        <end position="430"/>
    </location>
</feature>
<name>A0ABD1X360_9LAMI</name>
<feature type="transmembrane region" description="Helical" evidence="2">
    <location>
        <begin position="442"/>
        <end position="462"/>
    </location>
</feature>
<feature type="compositionally biased region" description="Basic and acidic residues" evidence="1">
    <location>
        <begin position="80"/>
        <end position="93"/>
    </location>
</feature>
<proteinExistence type="predicted"/>
<dbReference type="PANTHER" id="PTHR38937">
    <property type="entry name" value="MEMBRANE PROTEIN OF ER BODY-LIKE PROTEIN"/>
    <property type="match status" value="1"/>
</dbReference>
<evidence type="ECO:0000256" key="2">
    <source>
        <dbReference type="SAM" id="Phobius"/>
    </source>
</evidence>
<dbReference type="PANTHER" id="PTHR38937:SF2">
    <property type="entry name" value="MEMBRANE PROTEIN OF ER BODY-LIKE PROTEIN ISOFORM X1"/>
    <property type="match status" value="1"/>
</dbReference>
<evidence type="ECO:0000313" key="4">
    <source>
        <dbReference type="Proteomes" id="UP001604277"/>
    </source>
</evidence>
<feature type="transmembrane region" description="Helical" evidence="2">
    <location>
        <begin position="373"/>
        <end position="397"/>
    </location>
</feature>
<keyword evidence="2" id="KW-0812">Transmembrane</keyword>